<reference evidence="2" key="1">
    <citation type="submission" date="2013-04" db="EMBL/GenBank/DDBJ databases">
        <title>Thioclava sp. 13D2W-2 Genome Sequencing.</title>
        <authorList>
            <person name="Lai Q."/>
            <person name="Li G."/>
            <person name="Shao Z."/>
        </authorList>
    </citation>
    <scope>NUCLEOTIDE SEQUENCE [LARGE SCALE GENOMIC DNA]</scope>
    <source>
        <strain evidence="2">13D2W-2</strain>
    </source>
</reference>
<dbReference type="EMBL" id="AQRC01000003">
    <property type="protein sequence ID" value="KFE35815.1"/>
    <property type="molecule type" value="Genomic_DNA"/>
</dbReference>
<dbReference type="Proteomes" id="UP000028607">
    <property type="component" value="Unassembled WGS sequence"/>
</dbReference>
<evidence type="ECO:0000313" key="2">
    <source>
        <dbReference type="Proteomes" id="UP000028607"/>
    </source>
</evidence>
<comment type="caution">
    <text evidence="1">The sequence shown here is derived from an EMBL/GenBank/DDBJ whole genome shotgun (WGS) entry which is preliminary data.</text>
</comment>
<dbReference type="InterPro" id="IPR042080">
    <property type="entry name" value="RNA_2'-PTrans_N"/>
</dbReference>
<dbReference type="PANTHER" id="PTHR12684">
    <property type="entry name" value="PUTATIVE PHOSPHOTRANSFERASE"/>
    <property type="match status" value="1"/>
</dbReference>
<protein>
    <submittedName>
        <fullName evidence="1">Phosphotransferase KptA/Tpt1</fullName>
    </submittedName>
</protein>
<keyword evidence="1" id="KW-0808">Transferase</keyword>
<proteinExistence type="predicted"/>
<dbReference type="eggNOG" id="COG1859">
    <property type="taxonomic scope" value="Bacteria"/>
</dbReference>
<gene>
    <name evidence="1" type="ORF">DW2_04280</name>
</gene>
<organism evidence="1 2">
    <name type="scientific">Thioclava atlantica</name>
    <dbReference type="NCBI Taxonomy" id="1317124"/>
    <lineage>
        <taxon>Bacteria</taxon>
        <taxon>Pseudomonadati</taxon>
        <taxon>Pseudomonadota</taxon>
        <taxon>Alphaproteobacteria</taxon>
        <taxon>Rhodobacterales</taxon>
        <taxon>Paracoccaceae</taxon>
        <taxon>Thioclava</taxon>
    </lineage>
</organism>
<accession>A0A085TYL8</accession>
<dbReference type="PANTHER" id="PTHR12684:SF2">
    <property type="entry name" value="TRNA 2'-PHOSPHOTRANSFERASE 1"/>
    <property type="match status" value="1"/>
</dbReference>
<dbReference type="Pfam" id="PF01885">
    <property type="entry name" value="PTS_2-RNA"/>
    <property type="match status" value="1"/>
</dbReference>
<sequence>MSNDSKFLARVLRHAPDEIGLSLGEQGWVRVDELLRAIKKAGRPLTRSQLEEIVATNDKSRFTLRGDMIRAAQGHSIDVDLGLPALEPPETLYHGTASRNLDAIICDWARVRPPSSGAPFARSRNGVARWRAARKADSSKSGRWAYARRRICFLSGG</sequence>
<name>A0A085TYL8_9RHOB</name>
<keyword evidence="2" id="KW-1185">Reference proteome</keyword>
<dbReference type="SUPFAM" id="SSF56399">
    <property type="entry name" value="ADP-ribosylation"/>
    <property type="match status" value="1"/>
</dbReference>
<dbReference type="Gene3D" id="1.10.10.970">
    <property type="entry name" value="RNA 2'-phosphotransferase, Tpt1/KptA family, N-terminal domain"/>
    <property type="match status" value="1"/>
</dbReference>
<dbReference type="InterPro" id="IPR002745">
    <property type="entry name" value="Ptrans_KptA/Tpt1"/>
</dbReference>
<dbReference type="GO" id="GO:0000215">
    <property type="term" value="F:tRNA 2'-phosphotransferase activity"/>
    <property type="evidence" value="ECO:0007669"/>
    <property type="project" value="TreeGrafter"/>
</dbReference>
<dbReference type="GO" id="GO:0008033">
    <property type="term" value="P:tRNA processing"/>
    <property type="evidence" value="ECO:0007669"/>
    <property type="project" value="TreeGrafter"/>
</dbReference>
<evidence type="ECO:0000313" key="1">
    <source>
        <dbReference type="EMBL" id="KFE35815.1"/>
    </source>
</evidence>
<dbReference type="AlphaFoldDB" id="A0A085TYL8"/>
<reference evidence="1 2" key="2">
    <citation type="journal article" date="2015" name="Antonie Van Leeuwenhoek">
        <title>Thioclava indica sp. nov., isolated from surface seawater of the Indian Ocean.</title>
        <authorList>
            <person name="Liu Y."/>
            <person name="Lai Q."/>
            <person name="Du J."/>
            <person name="Xu H."/>
            <person name="Jiang L."/>
            <person name="Shao Z."/>
        </authorList>
    </citation>
    <scope>NUCLEOTIDE SEQUENCE [LARGE SCALE GENOMIC DNA]</scope>
    <source>
        <strain evidence="1 2">13D2W-2</strain>
    </source>
</reference>